<dbReference type="EMBL" id="CP080544">
    <property type="protein sequence ID" value="QYR53748.1"/>
    <property type="molecule type" value="Genomic_DNA"/>
</dbReference>
<dbReference type="InterPro" id="IPR025234">
    <property type="entry name" value="YjzH-like"/>
</dbReference>
<accession>A0ABX8WSC6</accession>
<protein>
    <submittedName>
        <fullName evidence="1">DUF4177 domain-containing protein</fullName>
    </submittedName>
</protein>
<reference evidence="1 2" key="1">
    <citation type="submission" date="2021-08" db="EMBL/GenBank/DDBJ databases">
        <title>Lysobacter sp. strain CJ11 Genome sequencing and assembly.</title>
        <authorList>
            <person name="Kim I."/>
        </authorList>
    </citation>
    <scope>NUCLEOTIDE SEQUENCE [LARGE SCALE GENOMIC DNA]</scope>
    <source>
        <strain evidence="1 2">CJ11</strain>
    </source>
</reference>
<gene>
    <name evidence="1" type="ORF">H8L67_04515</name>
</gene>
<evidence type="ECO:0000313" key="2">
    <source>
        <dbReference type="Proteomes" id="UP000824755"/>
    </source>
</evidence>
<evidence type="ECO:0000313" key="1">
    <source>
        <dbReference type="EMBL" id="QYR53748.1"/>
    </source>
</evidence>
<keyword evidence="2" id="KW-1185">Reference proteome</keyword>
<sequence length="59" mass="6797">MSTRWTFQVVEIKPDVWGRMKAPVMQEQINKMGAQGWELVNVVSHGLAAPMYAFFKREA</sequence>
<dbReference type="Pfam" id="PF13783">
    <property type="entry name" value="DUF4177"/>
    <property type="match status" value="1"/>
</dbReference>
<name>A0ABX8WSC6_9GAMM</name>
<organism evidence="1 2">
    <name type="scientific">Lysobacter soyae</name>
    <dbReference type="NCBI Taxonomy" id="2764185"/>
    <lineage>
        <taxon>Bacteria</taxon>
        <taxon>Pseudomonadati</taxon>
        <taxon>Pseudomonadota</taxon>
        <taxon>Gammaproteobacteria</taxon>
        <taxon>Lysobacterales</taxon>
        <taxon>Lysobacteraceae</taxon>
        <taxon>Lysobacter</taxon>
    </lineage>
</organism>
<dbReference type="Proteomes" id="UP000824755">
    <property type="component" value="Chromosome"/>
</dbReference>
<dbReference type="RefSeq" id="WP_220380555.1">
    <property type="nucleotide sequence ID" value="NZ_CP080544.1"/>
</dbReference>
<proteinExistence type="predicted"/>